<name>A0A7X2V6E9_9BACI</name>
<dbReference type="PROSITE" id="PS51257">
    <property type="entry name" value="PROKAR_LIPOPROTEIN"/>
    <property type="match status" value="1"/>
</dbReference>
<protein>
    <submittedName>
        <fullName evidence="2">TraB/GumN family protein</fullName>
    </submittedName>
</protein>
<proteinExistence type="predicted"/>
<dbReference type="InterPro" id="IPR002816">
    <property type="entry name" value="TraB/PrgY/GumN_fam"/>
</dbReference>
<sequence>MMKQLTGMCLLFILLLAAGCSGIKSESVEVPGQEDKQKESEKDNNYEGGGGFLWKVVHGETTMYVQGTTHLGHEDFYPLAPEIEEAYESSDVILPEVNMFEAETDEEEMNKIAMFGDATTLKDVVSEKSYARLSEIFKENQLAVEDYNSFQPWFVEGLLAQISVKKSEVAPEHGVDLYFLKRSLEDKKEIVELESIETQNQMLSNFSMETQVRMLENSIKSHDEVAASLNQIGYNWIKGKEDAFTDQLSEGFMENGQEYKQAMIDTRNRNMANKLDDILRENDGQTYFAIIGSAHVLLDPSVPDELEEKGYKIKRIY</sequence>
<dbReference type="InterPro" id="IPR047111">
    <property type="entry name" value="YbaP-like"/>
</dbReference>
<dbReference type="AlphaFoldDB" id="A0A7X2V6E9"/>
<dbReference type="Pfam" id="PF01963">
    <property type="entry name" value="TraB_PrgY_gumN"/>
    <property type="match status" value="1"/>
</dbReference>
<dbReference type="RefSeq" id="WP_155114292.1">
    <property type="nucleotide sequence ID" value="NZ_WMIB01000044.1"/>
</dbReference>
<evidence type="ECO:0000313" key="3">
    <source>
        <dbReference type="Proteomes" id="UP000434639"/>
    </source>
</evidence>
<gene>
    <name evidence="2" type="ORF">GKZ89_20615</name>
</gene>
<evidence type="ECO:0000256" key="1">
    <source>
        <dbReference type="SAM" id="SignalP"/>
    </source>
</evidence>
<organism evidence="2 3">
    <name type="scientific">Metabacillus mangrovi</name>
    <dbReference type="NCBI Taxonomy" id="1491830"/>
    <lineage>
        <taxon>Bacteria</taxon>
        <taxon>Bacillati</taxon>
        <taxon>Bacillota</taxon>
        <taxon>Bacilli</taxon>
        <taxon>Bacillales</taxon>
        <taxon>Bacillaceae</taxon>
        <taxon>Metabacillus</taxon>
    </lineage>
</organism>
<dbReference type="EMBL" id="WMIB01000044">
    <property type="protein sequence ID" value="MTH55797.1"/>
    <property type="molecule type" value="Genomic_DNA"/>
</dbReference>
<feature type="signal peptide" evidence="1">
    <location>
        <begin position="1"/>
        <end position="18"/>
    </location>
</feature>
<keyword evidence="3" id="KW-1185">Reference proteome</keyword>
<dbReference type="Proteomes" id="UP000434639">
    <property type="component" value="Unassembled WGS sequence"/>
</dbReference>
<dbReference type="PANTHER" id="PTHR40590:SF1">
    <property type="entry name" value="CYTOPLASMIC PROTEIN"/>
    <property type="match status" value="1"/>
</dbReference>
<comment type="caution">
    <text evidence="2">The sequence shown here is derived from an EMBL/GenBank/DDBJ whole genome shotgun (WGS) entry which is preliminary data.</text>
</comment>
<dbReference type="OrthoDB" id="357294at2"/>
<dbReference type="CDD" id="cd14789">
    <property type="entry name" value="Tiki"/>
    <property type="match status" value="1"/>
</dbReference>
<dbReference type="PANTHER" id="PTHR40590">
    <property type="entry name" value="CYTOPLASMIC PROTEIN-RELATED"/>
    <property type="match status" value="1"/>
</dbReference>
<evidence type="ECO:0000313" key="2">
    <source>
        <dbReference type="EMBL" id="MTH55797.1"/>
    </source>
</evidence>
<keyword evidence="1" id="KW-0732">Signal</keyword>
<accession>A0A7X2V6E9</accession>
<reference evidence="2 3" key="1">
    <citation type="journal article" date="2017" name="Int. J. Syst. Evol. Microbiol.">
        <title>Bacillus mangrovi sp. nov., isolated from a sediment sample from a mangrove forest.</title>
        <authorList>
            <person name="Gupta V."/>
            <person name="Singh P.K."/>
            <person name="Korpole S."/>
            <person name="Tanuku N.R.S."/>
            <person name="Pinnaka A.K."/>
        </authorList>
    </citation>
    <scope>NUCLEOTIDE SEQUENCE [LARGE SCALE GENOMIC DNA]</scope>
    <source>
        <strain evidence="2 3">KCTC 33872</strain>
    </source>
</reference>
<feature type="chain" id="PRO_5038444908" evidence="1">
    <location>
        <begin position="19"/>
        <end position="317"/>
    </location>
</feature>